<proteinExistence type="predicted"/>
<protein>
    <submittedName>
        <fullName evidence="1">Uncharacterized protein</fullName>
    </submittedName>
</protein>
<organism evidence="1 2">
    <name type="scientific">Sesamum alatum</name>
    <dbReference type="NCBI Taxonomy" id="300844"/>
    <lineage>
        <taxon>Eukaryota</taxon>
        <taxon>Viridiplantae</taxon>
        <taxon>Streptophyta</taxon>
        <taxon>Embryophyta</taxon>
        <taxon>Tracheophyta</taxon>
        <taxon>Spermatophyta</taxon>
        <taxon>Magnoliopsida</taxon>
        <taxon>eudicotyledons</taxon>
        <taxon>Gunneridae</taxon>
        <taxon>Pentapetalae</taxon>
        <taxon>asterids</taxon>
        <taxon>lamiids</taxon>
        <taxon>Lamiales</taxon>
        <taxon>Pedaliaceae</taxon>
        <taxon>Sesamum</taxon>
    </lineage>
</organism>
<evidence type="ECO:0000313" key="1">
    <source>
        <dbReference type="EMBL" id="KAK4428432.1"/>
    </source>
</evidence>
<dbReference type="AlphaFoldDB" id="A0AAE2CN92"/>
<name>A0AAE2CN92_9LAMI</name>
<dbReference type="PANTHER" id="PTHR36264">
    <property type="entry name" value="SET DOMAIN-CONTAINING PROTEIN"/>
    <property type="match status" value="1"/>
</dbReference>
<accession>A0AAE2CN92</accession>
<dbReference type="Proteomes" id="UP001293254">
    <property type="component" value="Unassembled WGS sequence"/>
</dbReference>
<reference evidence="1" key="1">
    <citation type="submission" date="2020-06" db="EMBL/GenBank/DDBJ databases">
        <authorList>
            <person name="Li T."/>
            <person name="Hu X."/>
            <person name="Zhang T."/>
            <person name="Song X."/>
            <person name="Zhang H."/>
            <person name="Dai N."/>
            <person name="Sheng W."/>
            <person name="Hou X."/>
            <person name="Wei L."/>
        </authorList>
    </citation>
    <scope>NUCLEOTIDE SEQUENCE</scope>
    <source>
        <strain evidence="1">3651</strain>
        <tissue evidence="1">Leaf</tissue>
    </source>
</reference>
<dbReference type="PANTHER" id="PTHR36264:SF5">
    <property type="entry name" value="SET DOMAIN-CONTAINING PROTEIN"/>
    <property type="match status" value="1"/>
</dbReference>
<comment type="caution">
    <text evidence="1">The sequence shown here is derived from an EMBL/GenBank/DDBJ whole genome shotgun (WGS) entry which is preliminary data.</text>
</comment>
<gene>
    <name evidence="1" type="ORF">Salat_1142800</name>
</gene>
<reference evidence="1" key="2">
    <citation type="journal article" date="2024" name="Plant">
        <title>Genomic evolution and insights into agronomic trait innovations of Sesamum species.</title>
        <authorList>
            <person name="Miao H."/>
            <person name="Wang L."/>
            <person name="Qu L."/>
            <person name="Liu H."/>
            <person name="Sun Y."/>
            <person name="Le M."/>
            <person name="Wang Q."/>
            <person name="Wei S."/>
            <person name="Zheng Y."/>
            <person name="Lin W."/>
            <person name="Duan Y."/>
            <person name="Cao H."/>
            <person name="Xiong S."/>
            <person name="Wang X."/>
            <person name="Wei L."/>
            <person name="Li C."/>
            <person name="Ma Q."/>
            <person name="Ju M."/>
            <person name="Zhao R."/>
            <person name="Li G."/>
            <person name="Mu C."/>
            <person name="Tian Q."/>
            <person name="Mei H."/>
            <person name="Zhang T."/>
            <person name="Gao T."/>
            <person name="Zhang H."/>
        </authorList>
    </citation>
    <scope>NUCLEOTIDE SEQUENCE</scope>
    <source>
        <strain evidence="1">3651</strain>
    </source>
</reference>
<sequence length="175" mass="20396">MSETIHNTTKKTFYYNFFPTKAEEESSKVSTVESRPAGLSYVMVEIRDITPPPVVDPRNPWRIKKTLNHHEIDSGKLVLSWNDMFDHVLRYWPIGSANMIALGIRVGVAIWDVTQEEDPRKYEESDACLQLQLETKDCFVLACMALMKDRNLKVYDDVSLYWDPKKFAFQFKLLL</sequence>
<dbReference type="EMBL" id="JACGWO010000004">
    <property type="protein sequence ID" value="KAK4428432.1"/>
    <property type="molecule type" value="Genomic_DNA"/>
</dbReference>
<keyword evidence="2" id="KW-1185">Reference proteome</keyword>
<evidence type="ECO:0000313" key="2">
    <source>
        <dbReference type="Proteomes" id="UP001293254"/>
    </source>
</evidence>